<feature type="compositionally biased region" description="Basic and acidic residues" evidence="1">
    <location>
        <begin position="770"/>
        <end position="793"/>
    </location>
</feature>
<dbReference type="InterPro" id="IPR016024">
    <property type="entry name" value="ARM-type_fold"/>
</dbReference>
<feature type="compositionally biased region" description="Low complexity" evidence="1">
    <location>
        <begin position="571"/>
        <end position="582"/>
    </location>
</feature>
<organism evidence="4">
    <name type="scientific">Aegilops tauschii</name>
    <name type="common">Tausch's goatgrass</name>
    <name type="synonym">Aegilops squarrosa</name>
    <dbReference type="NCBI Taxonomy" id="37682"/>
    <lineage>
        <taxon>Eukaryota</taxon>
        <taxon>Viridiplantae</taxon>
        <taxon>Streptophyta</taxon>
        <taxon>Embryophyta</taxon>
        <taxon>Tracheophyta</taxon>
        <taxon>Spermatophyta</taxon>
        <taxon>Magnoliopsida</taxon>
        <taxon>Liliopsida</taxon>
        <taxon>Poales</taxon>
        <taxon>Poaceae</taxon>
        <taxon>BOP clade</taxon>
        <taxon>Pooideae</taxon>
        <taxon>Triticodae</taxon>
        <taxon>Triticeae</taxon>
        <taxon>Triticinae</taxon>
        <taxon>Aegilops</taxon>
    </lineage>
</organism>
<feature type="region of interest" description="Disordered" evidence="1">
    <location>
        <begin position="562"/>
        <end position="587"/>
    </location>
</feature>
<dbReference type="GO" id="GO:0008017">
    <property type="term" value="F:microtubule binding"/>
    <property type="evidence" value="ECO:0007669"/>
    <property type="project" value="InterPro"/>
</dbReference>
<dbReference type="InterPro" id="IPR011989">
    <property type="entry name" value="ARM-like"/>
</dbReference>
<evidence type="ECO:0000256" key="1">
    <source>
        <dbReference type="SAM" id="MobiDB-lite"/>
    </source>
</evidence>
<sequence length="881" mass="96938">MAEEEARYQVACEAREVSWKKEAVELLGWARRRAEEVYEDGFARKAFIQAVDTLAVHLERDLELQVGYFVGDHQLEDATTMFLYYAQVDTWAKEAVEPSDQRIGIEWAAGKANGATHVNGAAGIRCKYDTASVVHRSNHKLASKYFGPSLSWAKLKILLTNWNYLLEAEFIPFFMCPSLRRWCFLTVLFTATQQYLLTSWTHEFTSWTQKLVDTTQFRRSSAPEAEAAAFSCPGKARTTNPMGRSLSPLLRQELENLDKDADSRRNAMKTLKSYAKQLDSKSIPHFLAEVSDNKPPGLPSGEFTISLYEVLARVHGRNIVPQIGNIMSTITRTLSSSGGSFPLHQACSKVVPAIARYGIDPSAPEEEKARIIASLCKPLCGALMSDQDGAASGAALCLKALVESSNWRFASGEAVNEVCLKVAGAMHDRSTRSNAHMGLAMALVKHNGLIAEAYARSLVRSALQVLDGDAAESSSQKRLSAIQMINFFMKFVDPRSISSELGKVVDVMEQCQNDRMPFVRGAAFETSQTAKNIAAQKGSRHEVTTSPMVGSNFQKRREKSPCRSLWNAKGSSPASSTMSASPVQFQSPESQVVDSTIMYGSSTLTESPISIGQSSCNFDQSRRANRRLWSNDGVDVSLKDGLFIRFCSNGKCLEDDLGEVCDSEVTDADFECTGTFTGFVSASPNNALSRDETPGPQASERPISIDDVKLYTTPRKLLRSLQSSYDFDSDRHKEKSIMKLNCSSSSSSSSSSPPSDQEHKELTESSEDMQSEHSESKTEEGSKETETAADRPSAKGTMEIICNEDKSGLSSTEVENTTCEESSEVEFKELDVCVKRSRGKTRKFKTIFGCLSSIIIIAVAIIAVLIRIEDSSEDYVGLVPT</sequence>
<dbReference type="FunFam" id="1.25.10.10:FF:000275">
    <property type="entry name" value="protein SINE1 isoform X1"/>
    <property type="match status" value="1"/>
</dbReference>
<evidence type="ECO:0000259" key="3">
    <source>
        <dbReference type="Pfam" id="PF24714"/>
    </source>
</evidence>
<keyword evidence="2" id="KW-1133">Transmembrane helix</keyword>
<protein>
    <recommendedName>
        <fullName evidence="3">TORTIFOLIA1/SINE1-2 N-terminal domain-containing protein</fullName>
    </recommendedName>
</protein>
<feature type="compositionally biased region" description="Low complexity" evidence="1">
    <location>
        <begin position="743"/>
        <end position="755"/>
    </location>
</feature>
<dbReference type="GO" id="GO:0005874">
    <property type="term" value="C:microtubule"/>
    <property type="evidence" value="ECO:0007669"/>
    <property type="project" value="InterPro"/>
</dbReference>
<accession>M8BEB7</accession>
<reference evidence="4" key="1">
    <citation type="submission" date="2015-06" db="UniProtKB">
        <authorList>
            <consortium name="EnsemblPlants"/>
        </authorList>
    </citation>
    <scope>IDENTIFICATION</scope>
</reference>
<dbReference type="InterPro" id="IPR033337">
    <property type="entry name" value="TORTIFOLIA1/SINE1-2"/>
</dbReference>
<dbReference type="Gene3D" id="1.25.10.10">
    <property type="entry name" value="Leucine-rich Repeat Variant"/>
    <property type="match status" value="1"/>
</dbReference>
<dbReference type="InterPro" id="IPR057600">
    <property type="entry name" value="TORTIFOLIA1/SINE1-2_N"/>
</dbReference>
<keyword evidence="2" id="KW-0472">Membrane</keyword>
<evidence type="ECO:0000313" key="4">
    <source>
        <dbReference type="EnsemblPlants" id="EMT05103"/>
    </source>
</evidence>
<proteinExistence type="predicted"/>
<evidence type="ECO:0000256" key="2">
    <source>
        <dbReference type="SAM" id="Phobius"/>
    </source>
</evidence>
<dbReference type="EnsemblPlants" id="EMT05103">
    <property type="protein sequence ID" value="EMT05103"/>
    <property type="gene ID" value="F775_18252"/>
</dbReference>
<feature type="region of interest" description="Disordered" evidence="1">
    <location>
        <begin position="683"/>
        <end position="707"/>
    </location>
</feature>
<feature type="domain" description="TORTIFOLIA1/SINE1-2 N-terminal" evidence="3">
    <location>
        <begin position="259"/>
        <end position="529"/>
    </location>
</feature>
<dbReference type="Pfam" id="PF24714">
    <property type="entry name" value="TOR1L1_N"/>
    <property type="match status" value="1"/>
</dbReference>
<name>M8BEB7_AEGTA</name>
<dbReference type="PANTHER" id="PTHR31355:SF4">
    <property type="entry name" value="TOG DOMAIN-CONTAINING PROTEIN"/>
    <property type="match status" value="1"/>
</dbReference>
<feature type="region of interest" description="Disordered" evidence="1">
    <location>
        <begin position="739"/>
        <end position="798"/>
    </location>
</feature>
<keyword evidence="2" id="KW-0812">Transmembrane</keyword>
<feature type="transmembrane region" description="Helical" evidence="2">
    <location>
        <begin position="846"/>
        <end position="868"/>
    </location>
</feature>
<dbReference type="AlphaFoldDB" id="M8BEB7"/>
<dbReference type="SUPFAM" id="SSF48371">
    <property type="entry name" value="ARM repeat"/>
    <property type="match status" value="1"/>
</dbReference>
<dbReference type="PANTHER" id="PTHR31355">
    <property type="entry name" value="MICROTUBULE-ASSOCIATED PROTEIN TORTIFOLIA1"/>
    <property type="match status" value="1"/>
</dbReference>